<dbReference type="EMBL" id="UIVS01000002">
    <property type="protein sequence ID" value="SVP92184.1"/>
    <property type="molecule type" value="Genomic_DNA"/>
</dbReference>
<accession>A0A3B0N2U1</accession>
<keyword evidence="5 7" id="KW-0472">Membrane</keyword>
<dbReference type="PANTHER" id="PTHR10783">
    <property type="entry name" value="XENOTROPIC AND POLYTROPIC RETROVIRUS RECEPTOR 1-RELATED"/>
    <property type="match status" value="1"/>
</dbReference>
<dbReference type="PANTHER" id="PTHR10783:SF103">
    <property type="entry name" value="SOLUTE CARRIER FAMILY 53 MEMBER 1"/>
    <property type="match status" value="1"/>
</dbReference>
<dbReference type="GO" id="GO:0016036">
    <property type="term" value="P:cellular response to phosphate starvation"/>
    <property type="evidence" value="ECO:0007669"/>
    <property type="project" value="TreeGrafter"/>
</dbReference>
<protein>
    <submittedName>
        <fullName evidence="10">G-protein associated signal transduction protein, putative</fullName>
    </submittedName>
</protein>
<feature type="transmembrane region" description="Helical" evidence="7">
    <location>
        <begin position="687"/>
        <end position="709"/>
    </location>
</feature>
<dbReference type="GO" id="GO:0006817">
    <property type="term" value="P:phosphate ion transport"/>
    <property type="evidence" value="ECO:0007669"/>
    <property type="project" value="TreeGrafter"/>
</dbReference>
<comment type="subcellular location">
    <subcellularLocation>
        <location evidence="1">Membrane</location>
        <topology evidence="1">Multi-pass membrane protein</topology>
    </subcellularLocation>
</comment>
<feature type="domain" description="SPX" evidence="9">
    <location>
        <begin position="1"/>
        <end position="381"/>
    </location>
</feature>
<evidence type="ECO:0000313" key="11">
    <source>
        <dbReference type="EMBL" id="SVP92184.1"/>
    </source>
</evidence>
<reference evidence="10" key="1">
    <citation type="submission" date="2018-07" db="EMBL/GenBank/DDBJ databases">
        <authorList>
            <person name="Quirk P.G."/>
            <person name="Krulwich T.A."/>
        </authorList>
    </citation>
    <scope>NUCLEOTIDE SEQUENCE</scope>
    <source>
        <strain evidence="10">Anand</strain>
    </source>
</reference>
<feature type="transmembrane region" description="Helical" evidence="7">
    <location>
        <begin position="433"/>
        <end position="455"/>
    </location>
</feature>
<feature type="transmembrane region" description="Helical" evidence="7">
    <location>
        <begin position="766"/>
        <end position="787"/>
    </location>
</feature>
<dbReference type="VEuPathDB" id="PiroplasmaDB:TA11745"/>
<dbReference type="PROSITE" id="PS51382">
    <property type="entry name" value="SPX"/>
    <property type="match status" value="1"/>
</dbReference>
<keyword evidence="4 7" id="KW-1133">Transmembrane helix</keyword>
<dbReference type="GO" id="GO:0000822">
    <property type="term" value="F:inositol hexakisphosphate binding"/>
    <property type="evidence" value="ECO:0007669"/>
    <property type="project" value="TreeGrafter"/>
</dbReference>
<dbReference type="Pfam" id="PF03105">
    <property type="entry name" value="SPX"/>
    <property type="match status" value="1"/>
</dbReference>
<comment type="similarity">
    <text evidence="2">Belongs to the SYG1 (TC 2.A.94) family.</text>
</comment>
<feature type="transmembrane region" description="Helical" evidence="7">
    <location>
        <begin position="467"/>
        <end position="489"/>
    </location>
</feature>
<evidence type="ECO:0000256" key="2">
    <source>
        <dbReference type="ARBA" id="ARBA00009665"/>
    </source>
</evidence>
<evidence type="ECO:0000256" key="1">
    <source>
        <dbReference type="ARBA" id="ARBA00004141"/>
    </source>
</evidence>
<feature type="region of interest" description="Disordered" evidence="6">
    <location>
        <begin position="106"/>
        <end position="132"/>
    </location>
</feature>
<evidence type="ECO:0000259" key="9">
    <source>
        <dbReference type="PROSITE" id="PS51382"/>
    </source>
</evidence>
<keyword evidence="3 7" id="KW-0812">Transmembrane</keyword>
<evidence type="ECO:0000256" key="5">
    <source>
        <dbReference type="ARBA" id="ARBA00023136"/>
    </source>
</evidence>
<proteinExistence type="inferred from homology"/>
<dbReference type="AlphaFoldDB" id="A0A3B0N2U1"/>
<dbReference type="InterPro" id="IPR004342">
    <property type="entry name" value="EXS_C"/>
</dbReference>
<evidence type="ECO:0000313" key="10">
    <source>
        <dbReference type="EMBL" id="SVP91909.1"/>
    </source>
</evidence>
<sequence length="856" mass="99619">MKFGSKLETFLVPEWADKYIRYKYLNRLLKSAQRFKASEKEGDEDLDLQSNIFVLDLDDSKIKSFEKLNKTKQKSSFENDLSIEIPELEDNMGIREDLKPAIYTMPKSNTFPSSNAERFKSSPNLEDPKTTQKSKNVIDVITIVAETFEEKGHLNFQQIPEVVELSHGLPNKSPSVINKLRSSMAKIEILDQETEKNDLDTNLNSKNVETENAVKELKVSAPIKSTVHTYGPLKRRKFRNKFVRKMSSKNLSISRNLAGFKYDLSSKVNKIYFRNKKITTPDSQACFDKSLRDDIRTVIMHYNSEMEYITILIDYLRKDVVNRSGDLDKSHIKLLQKAVTALWDSSDKLKSYLNTNILAVYKLLKKKDKLLHTNDLVALYPSYKQTLLSIDSFNETNQAILSLYELISEPEALDFNKMKMEVESTMDSNFIPAYYLSYMMGLCSVLFLMSVLLSFAHFGKGFNISLLLAHLPIFRVFFIFGVIWCGIGWCQNYLETYGVNYHLSFTNRFLFQLSNNYSVDEKDFYFFGALQSFVCLLLFVFFILDCKIDFFGNHNLHFIYPIILIICSFMLILLPKKNFKLKLRRKMLFAIFRSLTSPVCVGPPVSLADSILADVYTSLTRSFVDIVYIFSYFTYGLSNNTHHMHEGNLRVYKVISDVVNWVIPSVMIAPFFLRFSQCLRRYINENLWIHFGNMVKYISGIICVVVSSLKWPLNAGNDRLAVIITCYIMATIYNFLWDFFVDWGLSPPLNIFKRRGDRRMYRLKAYYIACLVNLLCRLTWALTVTPIKPIEHQELSHNIMVFIISLVEIFRRIVWVTFRLETEHLLNSYKYRTALWVPKLYKCKTAIVKELSVLNK</sequence>
<feature type="transmembrane region" description="Helical" evidence="7">
    <location>
        <begin position="619"/>
        <end position="638"/>
    </location>
</feature>
<evidence type="ECO:0000256" key="6">
    <source>
        <dbReference type="SAM" id="MobiDB-lite"/>
    </source>
</evidence>
<dbReference type="GO" id="GO:0005794">
    <property type="term" value="C:Golgi apparatus"/>
    <property type="evidence" value="ECO:0007669"/>
    <property type="project" value="TreeGrafter"/>
</dbReference>
<feature type="compositionally biased region" description="Polar residues" evidence="6">
    <location>
        <begin position="106"/>
        <end position="124"/>
    </location>
</feature>
<feature type="domain" description="EXS" evidence="8">
    <location>
        <begin position="654"/>
        <end position="851"/>
    </location>
</feature>
<dbReference type="InterPro" id="IPR004331">
    <property type="entry name" value="SPX_dom"/>
</dbReference>
<feature type="transmembrane region" description="Helical" evidence="7">
    <location>
        <begin position="658"/>
        <end position="675"/>
    </location>
</feature>
<feature type="transmembrane region" description="Helical" evidence="7">
    <location>
        <begin position="556"/>
        <end position="575"/>
    </location>
</feature>
<evidence type="ECO:0000256" key="7">
    <source>
        <dbReference type="SAM" id="Phobius"/>
    </source>
</evidence>
<feature type="transmembrane region" description="Helical" evidence="7">
    <location>
        <begin position="721"/>
        <end position="745"/>
    </location>
</feature>
<dbReference type="EMBL" id="UIVT01000002">
    <property type="protein sequence ID" value="SVP91909.1"/>
    <property type="molecule type" value="Genomic_DNA"/>
</dbReference>
<feature type="transmembrane region" description="Helical" evidence="7">
    <location>
        <begin position="799"/>
        <end position="818"/>
    </location>
</feature>
<evidence type="ECO:0000256" key="4">
    <source>
        <dbReference type="ARBA" id="ARBA00022989"/>
    </source>
</evidence>
<organism evidence="10">
    <name type="scientific">Theileria annulata</name>
    <dbReference type="NCBI Taxonomy" id="5874"/>
    <lineage>
        <taxon>Eukaryota</taxon>
        <taxon>Sar</taxon>
        <taxon>Alveolata</taxon>
        <taxon>Apicomplexa</taxon>
        <taxon>Aconoidasida</taxon>
        <taxon>Piroplasmida</taxon>
        <taxon>Theileriidae</taxon>
        <taxon>Theileria</taxon>
    </lineage>
</organism>
<evidence type="ECO:0000256" key="3">
    <source>
        <dbReference type="ARBA" id="ARBA00022692"/>
    </source>
</evidence>
<name>A0A3B0N2U1_THEAN</name>
<gene>
    <name evidence="10" type="ORF">TAT_000199500</name>
    <name evidence="11" type="ORF">TAV_000199800</name>
</gene>
<dbReference type="Pfam" id="PF03124">
    <property type="entry name" value="EXS"/>
    <property type="match status" value="1"/>
</dbReference>
<dbReference type="GO" id="GO:0005886">
    <property type="term" value="C:plasma membrane"/>
    <property type="evidence" value="ECO:0007669"/>
    <property type="project" value="TreeGrafter"/>
</dbReference>
<feature type="transmembrane region" description="Helical" evidence="7">
    <location>
        <begin position="524"/>
        <end position="544"/>
    </location>
</feature>
<dbReference type="PROSITE" id="PS51380">
    <property type="entry name" value="EXS"/>
    <property type="match status" value="1"/>
</dbReference>
<evidence type="ECO:0000259" key="8">
    <source>
        <dbReference type="PROSITE" id="PS51380"/>
    </source>
</evidence>